<dbReference type="EMBL" id="JNSK01000132">
    <property type="protein sequence ID" value="KGA14362.1"/>
    <property type="molecule type" value="Genomic_DNA"/>
</dbReference>
<proteinExistence type="predicted"/>
<comment type="caution">
    <text evidence="1">The sequence shown here is derived from an EMBL/GenBank/DDBJ whole genome shotgun (WGS) entry which is preliminary data.</text>
</comment>
<evidence type="ECO:0000313" key="1">
    <source>
        <dbReference type="EMBL" id="KGA14362.1"/>
    </source>
</evidence>
<organism evidence="1">
    <name type="scientific">freshwater metagenome</name>
    <dbReference type="NCBI Taxonomy" id="449393"/>
    <lineage>
        <taxon>unclassified sequences</taxon>
        <taxon>metagenomes</taxon>
        <taxon>ecological metagenomes</taxon>
    </lineage>
</organism>
<name>A0A094PTB0_9ZZZZ</name>
<dbReference type="AlphaFoldDB" id="A0A094PTB0"/>
<reference evidence="1" key="1">
    <citation type="submission" date="2014-05" db="EMBL/GenBank/DDBJ databases">
        <title>Key roles for freshwater Actinobacteria revealed by deep metagenomic sequencing.</title>
        <authorList>
            <person name="Ghai R."/>
            <person name="Mizuno C.M."/>
            <person name="Picazo A."/>
            <person name="Camacho A."/>
            <person name="Rodriguez-Valera F."/>
        </authorList>
    </citation>
    <scope>NUCLEOTIDE SEQUENCE</scope>
</reference>
<accession>A0A094PTB0</accession>
<protein>
    <submittedName>
        <fullName evidence="1">Uncharacterized protein</fullName>
    </submittedName>
</protein>
<gene>
    <name evidence="1" type="ORF">GM50_20015</name>
</gene>
<sequence length="115" mass="12997">MAKVKVVGDKLILELSFWERVGALHSSPKVSLSAVTEIEFVEKLWSNKVLRGLRAPGTGFPYVVLLGTMRGRKYRDFTAIKGRQPGAVISLNEGPFKRWIFTLRQPKSEIEKLLL</sequence>